<dbReference type="CDD" id="cd04301">
    <property type="entry name" value="NAT_SF"/>
    <property type="match status" value="1"/>
</dbReference>
<feature type="domain" description="N-acetyltransferase" evidence="3">
    <location>
        <begin position="3"/>
        <end position="152"/>
    </location>
</feature>
<keyword evidence="1 4" id="KW-0808">Transferase</keyword>
<evidence type="ECO:0000256" key="2">
    <source>
        <dbReference type="ARBA" id="ARBA00023315"/>
    </source>
</evidence>
<dbReference type="InterPro" id="IPR016181">
    <property type="entry name" value="Acyl_CoA_acyltransferase"/>
</dbReference>
<dbReference type="RefSeq" id="WP_123211445.1">
    <property type="nucleotide sequence ID" value="NZ_RJVO01000003.1"/>
</dbReference>
<proteinExistence type="predicted"/>
<sequence length="157" mass="17495">MQIEIDDLSRPQIHALLNEHLQSMYALSPPESVHALDIEKLRQPGISFWSAWEGATLLGCGALKELDASHGEVKSMRTPEALRRRGAGRAILTHLIEVARARGYQRLSLETGSMAAFQPAQRLYQSFGFEYCGPFGDYREDPNSVFMTLRLPGLPPA</sequence>
<organism evidence="4 5">
    <name type="scientific">Stagnimonas aquatica</name>
    <dbReference type="NCBI Taxonomy" id="2689987"/>
    <lineage>
        <taxon>Bacteria</taxon>
        <taxon>Pseudomonadati</taxon>
        <taxon>Pseudomonadota</taxon>
        <taxon>Gammaproteobacteria</taxon>
        <taxon>Nevskiales</taxon>
        <taxon>Nevskiaceae</taxon>
        <taxon>Stagnimonas</taxon>
    </lineage>
</organism>
<dbReference type="InParanoid" id="A0A3N0VE48"/>
<keyword evidence="5" id="KW-1185">Reference proteome</keyword>
<dbReference type="Pfam" id="PF00583">
    <property type="entry name" value="Acetyltransf_1"/>
    <property type="match status" value="1"/>
</dbReference>
<dbReference type="Gene3D" id="3.40.630.30">
    <property type="match status" value="1"/>
</dbReference>
<gene>
    <name evidence="4" type="ORF">ED208_08435</name>
</gene>
<dbReference type="PANTHER" id="PTHR43877">
    <property type="entry name" value="AMINOALKYLPHOSPHONATE N-ACETYLTRANSFERASE-RELATED-RELATED"/>
    <property type="match status" value="1"/>
</dbReference>
<evidence type="ECO:0000256" key="1">
    <source>
        <dbReference type="ARBA" id="ARBA00022679"/>
    </source>
</evidence>
<dbReference type="GO" id="GO:0016747">
    <property type="term" value="F:acyltransferase activity, transferring groups other than amino-acyl groups"/>
    <property type="evidence" value="ECO:0007669"/>
    <property type="project" value="InterPro"/>
</dbReference>
<comment type="caution">
    <text evidence="4">The sequence shown here is derived from an EMBL/GenBank/DDBJ whole genome shotgun (WGS) entry which is preliminary data.</text>
</comment>
<dbReference type="EMBL" id="RJVO01000003">
    <property type="protein sequence ID" value="ROH90990.1"/>
    <property type="molecule type" value="Genomic_DNA"/>
</dbReference>
<name>A0A3N0VE48_9GAMM</name>
<dbReference type="AlphaFoldDB" id="A0A3N0VE48"/>
<dbReference type="PROSITE" id="PS51186">
    <property type="entry name" value="GNAT"/>
    <property type="match status" value="1"/>
</dbReference>
<dbReference type="SUPFAM" id="SSF55729">
    <property type="entry name" value="Acyl-CoA N-acyltransferases (Nat)"/>
    <property type="match status" value="1"/>
</dbReference>
<keyword evidence="2" id="KW-0012">Acyltransferase</keyword>
<dbReference type="Proteomes" id="UP000282106">
    <property type="component" value="Unassembled WGS sequence"/>
</dbReference>
<dbReference type="PANTHER" id="PTHR43877:SF5">
    <property type="entry name" value="BLL8307 PROTEIN"/>
    <property type="match status" value="1"/>
</dbReference>
<accession>A0A3N0VE48</accession>
<dbReference type="InterPro" id="IPR050832">
    <property type="entry name" value="Bact_Acetyltransf"/>
</dbReference>
<evidence type="ECO:0000313" key="4">
    <source>
        <dbReference type="EMBL" id="ROH90990.1"/>
    </source>
</evidence>
<dbReference type="InterPro" id="IPR000182">
    <property type="entry name" value="GNAT_dom"/>
</dbReference>
<evidence type="ECO:0000313" key="5">
    <source>
        <dbReference type="Proteomes" id="UP000282106"/>
    </source>
</evidence>
<dbReference type="FunCoup" id="A0A3N0VE48">
    <property type="interactions" value="30"/>
</dbReference>
<reference evidence="4 5" key="1">
    <citation type="submission" date="2018-10" db="EMBL/GenBank/DDBJ databases">
        <authorList>
            <person name="Chen W.-M."/>
        </authorList>
    </citation>
    <scope>NUCLEOTIDE SEQUENCE [LARGE SCALE GENOMIC DNA]</scope>
    <source>
        <strain evidence="4 5">THS-13</strain>
    </source>
</reference>
<evidence type="ECO:0000259" key="3">
    <source>
        <dbReference type="PROSITE" id="PS51186"/>
    </source>
</evidence>
<protein>
    <submittedName>
        <fullName evidence="4">GNAT family N-acetyltransferase</fullName>
    </submittedName>
</protein>